<feature type="compositionally biased region" description="Basic and acidic residues" evidence="1">
    <location>
        <begin position="184"/>
        <end position="197"/>
    </location>
</feature>
<evidence type="ECO:0000256" key="1">
    <source>
        <dbReference type="SAM" id="MobiDB-lite"/>
    </source>
</evidence>
<feature type="region of interest" description="Disordered" evidence="1">
    <location>
        <begin position="169"/>
        <end position="223"/>
    </location>
</feature>
<dbReference type="EMBL" id="JARKHS020035492">
    <property type="protein sequence ID" value="KAK8757208.1"/>
    <property type="molecule type" value="Genomic_DNA"/>
</dbReference>
<name>A0AAQ4D418_AMBAM</name>
<sequence>MDTTEVLTGIMGVTVILMNLYRLTVSITGFEVACSPGQYGKGGACHPCPIGRFNEHHAAVCCQHCPYLYLTWGRGAKSRHECSGVLHDLLIGLAVLACLSINLYALFKFTGPVVLDSLCEYVGKEGSESKPGPETGCSDDVLDSGMPENVFDGISRLIVRLKERKLREGSEEDVPLLPAPKSNARSEDSEVVAHDSDTALPDGEDFVPETVSPTPASPDDIASGAASLEDTFVSPELQSLDEGSTSSPDGAETSLSEVAFAGSPEADWIASGRRQWISRYHFVAGRSGTSEGHDDSSLPDERQATYDLYIGRWSNDEPDTSDASHSLEDKSSGIVGAKVRRTLGSSSRTATSLDDTAFDGSSVMLPPHSRAVSTRGNSSLDDVRFSGPSKFRPEAVDPCGEPCKRRQSGGEGVEALN</sequence>
<evidence type="ECO:0000259" key="2">
    <source>
        <dbReference type="Pfam" id="PF07699"/>
    </source>
</evidence>
<feature type="compositionally biased region" description="Polar residues" evidence="1">
    <location>
        <begin position="371"/>
        <end position="380"/>
    </location>
</feature>
<protein>
    <recommendedName>
        <fullName evidence="2">Tyrosine-protein kinase ephrin type A/B receptor-like domain-containing protein</fullName>
    </recommendedName>
</protein>
<keyword evidence="4" id="KW-1185">Reference proteome</keyword>
<proteinExistence type="predicted"/>
<organism evidence="3 4">
    <name type="scientific">Amblyomma americanum</name>
    <name type="common">Lone star tick</name>
    <dbReference type="NCBI Taxonomy" id="6943"/>
    <lineage>
        <taxon>Eukaryota</taxon>
        <taxon>Metazoa</taxon>
        <taxon>Ecdysozoa</taxon>
        <taxon>Arthropoda</taxon>
        <taxon>Chelicerata</taxon>
        <taxon>Arachnida</taxon>
        <taxon>Acari</taxon>
        <taxon>Parasitiformes</taxon>
        <taxon>Ixodida</taxon>
        <taxon>Ixodoidea</taxon>
        <taxon>Ixodidae</taxon>
        <taxon>Amblyomminae</taxon>
        <taxon>Amblyomma</taxon>
    </lineage>
</organism>
<evidence type="ECO:0000313" key="4">
    <source>
        <dbReference type="Proteomes" id="UP001321473"/>
    </source>
</evidence>
<dbReference type="AlphaFoldDB" id="A0AAQ4D418"/>
<dbReference type="Pfam" id="PF07699">
    <property type="entry name" value="Ephrin_rec_like"/>
    <property type="match status" value="1"/>
</dbReference>
<feature type="domain" description="Tyrosine-protein kinase ephrin type A/B receptor-like" evidence="2">
    <location>
        <begin position="37"/>
        <end position="82"/>
    </location>
</feature>
<gene>
    <name evidence="3" type="ORF">V5799_000091</name>
</gene>
<comment type="caution">
    <text evidence="3">The sequence shown here is derived from an EMBL/GenBank/DDBJ whole genome shotgun (WGS) entry which is preliminary data.</text>
</comment>
<feature type="region of interest" description="Disordered" evidence="1">
    <location>
        <begin position="369"/>
        <end position="417"/>
    </location>
</feature>
<dbReference type="Proteomes" id="UP001321473">
    <property type="component" value="Unassembled WGS sequence"/>
</dbReference>
<dbReference type="InterPro" id="IPR011641">
    <property type="entry name" value="Tyr-kin_ephrin_A/B_rcpt-like"/>
</dbReference>
<reference evidence="3 4" key="1">
    <citation type="journal article" date="2023" name="Arcadia Sci">
        <title>De novo assembly of a long-read Amblyomma americanum tick genome.</title>
        <authorList>
            <person name="Chou S."/>
            <person name="Poskanzer K.E."/>
            <person name="Rollins M."/>
            <person name="Thuy-Boun P.S."/>
        </authorList>
    </citation>
    <scope>NUCLEOTIDE SEQUENCE [LARGE SCALE GENOMIC DNA]</scope>
    <source>
        <strain evidence="3">F_SG_1</strain>
        <tissue evidence="3">Salivary glands</tissue>
    </source>
</reference>
<evidence type="ECO:0000313" key="3">
    <source>
        <dbReference type="EMBL" id="KAK8757208.1"/>
    </source>
</evidence>
<dbReference type="Gene3D" id="2.10.50.10">
    <property type="entry name" value="Tumor Necrosis Factor Receptor, subunit A, domain 2"/>
    <property type="match status" value="1"/>
</dbReference>
<accession>A0AAQ4D418</accession>